<keyword evidence="5" id="KW-0227">DNA damage</keyword>
<dbReference type="InterPro" id="IPR039920">
    <property type="entry name" value="MMS19"/>
</dbReference>
<gene>
    <name evidence="8" type="ORF">DICPUDRAFT_86559</name>
</gene>
<dbReference type="PANTHER" id="PTHR12891">
    <property type="entry name" value="DNA REPAIR/TRANSCRIPTION PROTEIN MET18/MMS19"/>
    <property type="match status" value="1"/>
</dbReference>
<comment type="function">
    <text evidence="5">Key component of the cytosolic iron-sulfur protein assembly (CIA) complex, a multiprotein complex that mediates the incorporation of iron-sulfur cluster into apoproteins specifically involved in DNA metabolism and genomic integrity. In the CIA complex, MMS19 acts as an adapter between early-acting CIA components and a subset of cellular target iron-sulfur proteins.</text>
</comment>
<protein>
    <recommendedName>
        <fullName evidence="5">MMS19 nucleotide excision repair protein</fullName>
    </recommendedName>
</protein>
<dbReference type="InterPro" id="IPR024687">
    <property type="entry name" value="MMS19_C"/>
</dbReference>
<dbReference type="STRING" id="5786.F0ZCI4"/>
<dbReference type="GO" id="GO:0005634">
    <property type="term" value="C:nucleus"/>
    <property type="evidence" value="ECO:0007669"/>
    <property type="project" value="UniProtKB-SubCell"/>
</dbReference>
<keyword evidence="3" id="KW-0677">Repeat</keyword>
<dbReference type="eggNOG" id="KOG1967">
    <property type="taxonomic scope" value="Eukaryota"/>
</dbReference>
<reference evidence="9" key="1">
    <citation type="journal article" date="2011" name="Genome Biol.">
        <title>Comparative genomics of the social amoebae Dictyostelium discoideum and Dictyostelium purpureum.</title>
        <authorList>
            <consortium name="US DOE Joint Genome Institute (JGI-PGF)"/>
            <person name="Sucgang R."/>
            <person name="Kuo A."/>
            <person name="Tian X."/>
            <person name="Salerno W."/>
            <person name="Parikh A."/>
            <person name="Feasley C.L."/>
            <person name="Dalin E."/>
            <person name="Tu H."/>
            <person name="Huang E."/>
            <person name="Barry K."/>
            <person name="Lindquist E."/>
            <person name="Shapiro H."/>
            <person name="Bruce D."/>
            <person name="Schmutz J."/>
            <person name="Salamov A."/>
            <person name="Fey P."/>
            <person name="Gaudet P."/>
            <person name="Anjard C."/>
            <person name="Babu M.M."/>
            <person name="Basu S."/>
            <person name="Bushmanova Y."/>
            <person name="van der Wel H."/>
            <person name="Katoh-Kurasawa M."/>
            <person name="Dinh C."/>
            <person name="Coutinho P.M."/>
            <person name="Saito T."/>
            <person name="Elias M."/>
            <person name="Schaap P."/>
            <person name="Kay R.R."/>
            <person name="Henrissat B."/>
            <person name="Eichinger L."/>
            <person name="Rivero F."/>
            <person name="Putnam N.H."/>
            <person name="West C.M."/>
            <person name="Loomis W.F."/>
            <person name="Chisholm R.L."/>
            <person name="Shaulsky G."/>
            <person name="Strassmann J.E."/>
            <person name="Queller D.C."/>
            <person name="Kuspa A."/>
            <person name="Grigoriev I.V."/>
        </authorList>
    </citation>
    <scope>NUCLEOTIDE SEQUENCE [LARGE SCALE GENOMIC DNA]</scope>
    <source>
        <strain evidence="9">QSDP1</strain>
    </source>
</reference>
<evidence type="ECO:0000256" key="3">
    <source>
        <dbReference type="ARBA" id="ARBA00022737"/>
    </source>
</evidence>
<dbReference type="GO" id="GO:0016226">
    <property type="term" value="P:iron-sulfur cluster assembly"/>
    <property type="evidence" value="ECO:0007669"/>
    <property type="project" value="UniProtKB-UniRule"/>
</dbReference>
<feature type="domain" description="MMS19 C-terminal" evidence="6">
    <location>
        <begin position="541"/>
        <end position="986"/>
    </location>
</feature>
<dbReference type="InterPro" id="IPR016024">
    <property type="entry name" value="ARM-type_fold"/>
</dbReference>
<dbReference type="Pfam" id="PF14500">
    <property type="entry name" value="MMS19_N"/>
    <property type="match status" value="1"/>
</dbReference>
<dbReference type="EMBL" id="GL870978">
    <property type="protein sequence ID" value="EGC38352.1"/>
    <property type="molecule type" value="Genomic_DNA"/>
</dbReference>
<comment type="similarity">
    <text evidence="2 5">Belongs to the MET18/MMS19 family.</text>
</comment>
<dbReference type="Pfam" id="PF12460">
    <property type="entry name" value="MMS19_C"/>
    <property type="match status" value="1"/>
</dbReference>
<dbReference type="RefSeq" id="XP_003285109.1">
    <property type="nucleotide sequence ID" value="XM_003285061.1"/>
</dbReference>
<name>F0ZCI4_DICPU</name>
<keyword evidence="5" id="KW-0234">DNA repair</keyword>
<dbReference type="OMA" id="FSFMPEF"/>
<evidence type="ECO:0000259" key="6">
    <source>
        <dbReference type="Pfam" id="PF12460"/>
    </source>
</evidence>
<dbReference type="InterPro" id="IPR029240">
    <property type="entry name" value="MMS19_N"/>
</dbReference>
<evidence type="ECO:0000259" key="7">
    <source>
        <dbReference type="Pfam" id="PF14500"/>
    </source>
</evidence>
<dbReference type="GO" id="GO:0097361">
    <property type="term" value="C:cytosolic [4Fe-4S] assembly targeting complex"/>
    <property type="evidence" value="ECO:0000318"/>
    <property type="project" value="GO_Central"/>
</dbReference>
<evidence type="ECO:0000256" key="4">
    <source>
        <dbReference type="ARBA" id="ARBA00023242"/>
    </source>
</evidence>
<dbReference type="GeneID" id="10502271"/>
<proteinExistence type="inferred from homology"/>
<evidence type="ECO:0000256" key="1">
    <source>
        <dbReference type="ARBA" id="ARBA00004123"/>
    </source>
</evidence>
<organism evidence="8 9">
    <name type="scientific">Dictyostelium purpureum</name>
    <name type="common">Slime mold</name>
    <dbReference type="NCBI Taxonomy" id="5786"/>
    <lineage>
        <taxon>Eukaryota</taxon>
        <taxon>Amoebozoa</taxon>
        <taxon>Evosea</taxon>
        <taxon>Eumycetozoa</taxon>
        <taxon>Dictyostelia</taxon>
        <taxon>Dictyosteliales</taxon>
        <taxon>Dictyosteliaceae</taxon>
        <taxon>Dictyostelium</taxon>
    </lineage>
</organism>
<dbReference type="KEGG" id="dpp:DICPUDRAFT_86559"/>
<dbReference type="PANTHER" id="PTHR12891:SF0">
    <property type="entry name" value="MMS19 NUCLEOTIDE EXCISION REPAIR PROTEIN HOMOLOG"/>
    <property type="match status" value="1"/>
</dbReference>
<dbReference type="SUPFAM" id="SSF48371">
    <property type="entry name" value="ARM repeat"/>
    <property type="match status" value="1"/>
</dbReference>
<keyword evidence="9" id="KW-1185">Reference proteome</keyword>
<evidence type="ECO:0000256" key="2">
    <source>
        <dbReference type="ARBA" id="ARBA00009340"/>
    </source>
</evidence>
<dbReference type="GO" id="GO:0051604">
    <property type="term" value="P:protein maturation"/>
    <property type="evidence" value="ECO:0000318"/>
    <property type="project" value="GO_Central"/>
</dbReference>
<dbReference type="VEuPathDB" id="AmoebaDB:DICPUDRAFT_86559"/>
<dbReference type="FunCoup" id="F0ZCI4">
    <property type="interactions" value="831"/>
</dbReference>
<dbReference type="InParanoid" id="F0ZCI4"/>
<evidence type="ECO:0000256" key="5">
    <source>
        <dbReference type="RuleBase" id="RU367072"/>
    </source>
</evidence>
<accession>F0ZCI4</accession>
<evidence type="ECO:0000313" key="9">
    <source>
        <dbReference type="Proteomes" id="UP000001064"/>
    </source>
</evidence>
<dbReference type="GO" id="GO:0006281">
    <property type="term" value="P:DNA repair"/>
    <property type="evidence" value="ECO:0007669"/>
    <property type="project" value="UniProtKB-UniRule"/>
</dbReference>
<dbReference type="OrthoDB" id="342900at2759"/>
<keyword evidence="4 5" id="KW-0539">Nucleus</keyword>
<dbReference type="Proteomes" id="UP000001064">
    <property type="component" value="Unassembled WGS sequence"/>
</dbReference>
<sequence>MSQSSQDETIKCIEGYVNPQSEESKKTSSLNSILLGLVSKRIDIQDIVLGLGDYLNTKDSILRARGTLLLSEVLCRLPDYKLNQDQIHFLSMFYCDRLQDTPCAAEVVKEVHPSSLTHAHRKMVLQIIEIMFNKCLGEIQELKNDFMVGYLQFIDNEKDPRNLIYSFKLMPKVIYNIPEHKNFLESLFEILSCYFPISFNPKGNDPNAITRDDLSNSLLNCFSCTPLFAEYSIPFLIDKICSNLVETKIEALKALVYCCDRYGGEAIRPFLEDIWSALRTQILTHKNASVIEESKKTIFYLCKSLTKDQKVLESFLAIMIRECLHHIKSSQDSKIAIYCASILYQAISSSLLSSKIILIHVLPNLFKFFKELQQEDSVTKTNEQNSVLGLFSDLLKANSLAFDINSTSDTEVINPLTPFVEQLYQLFTDLLVNPSSAIRASSIECLSFLYISKKVKTNENGENEFLLDIEKRQVIIKNLVSLLNENDSTLRHKSLESLFNIASNENPKVINEYAIPTLLQMINSVHTDSTTTDQLKDLKNYLEAFSKLCTHQPLLESVIPQIQILIQHNIKDTYQNEQDFQKCILILKAISSILEKSTNQVTMTICSDSILLPLIKGLYKQIIFSSPTTFNLDYFNQILTASLKMIHSIVENTSLDSQTKKLYSLIDLFLKGDLKVLGFTDDEISNKQILPFENNITKENENIRLLIPIFTTCISQSKSDLSSNDQLKQSLYEMSLNTNVSETTSISCNKAYASILNKQPDDVNNYPTDFEFFENNLIKVIKSPESPIEYRIRCLDLLTWCTKALLTNGNKINIQLGNCISDIISTVTDSNEITSRASKSFDILLDNTDVLNEKSGSVIKILYDQKFFTLMFPILLESFKKYKATPSISSHYLMAISYLLRHVPKEVLLSELNEILPIVMQSLKSNDSNSLELLESSLQTLKMLINETPNSFISYLDSLIPSLIQISVKSPQYNLRRLALEILTLISKLLPFHNLFQFKQDVTTGIIPCLDDKKRIVRKQASNCRNNWFILQK</sequence>
<dbReference type="InterPro" id="IPR011989">
    <property type="entry name" value="ARM-like"/>
</dbReference>
<dbReference type="Gene3D" id="1.25.10.10">
    <property type="entry name" value="Leucine-rich Repeat Variant"/>
    <property type="match status" value="3"/>
</dbReference>
<comment type="subcellular location">
    <subcellularLocation>
        <location evidence="1 5">Nucleus</location>
    </subcellularLocation>
</comment>
<dbReference type="AlphaFoldDB" id="F0ZCI4"/>
<evidence type="ECO:0000313" key="8">
    <source>
        <dbReference type="EMBL" id="EGC38352.1"/>
    </source>
</evidence>
<feature type="domain" description="MMS19 N-terminal" evidence="7">
    <location>
        <begin position="106"/>
        <end position="283"/>
    </location>
</feature>